<dbReference type="EMBL" id="VEPZ02000032">
    <property type="protein sequence ID" value="KAE8735410.1"/>
    <property type="molecule type" value="Genomic_DNA"/>
</dbReference>
<name>A0A6A3D1E1_HIBSY</name>
<keyword evidence="2" id="KW-1185">Reference proteome</keyword>
<accession>A0A6A3D1E1</accession>
<dbReference type="PANTHER" id="PTHR46274">
    <property type="entry name" value="PHOSPHATIDYLINOSITOL PHOSPHATASE"/>
    <property type="match status" value="1"/>
</dbReference>
<proteinExistence type="predicted"/>
<sequence>MLRVEEPPTCTVKLDEEGVEHKQMTPAGALEYVRSRRPRVLLAPSQWKSVVEYSMRRQPASTIHSPSELVILPRMVSLIPMIARLSCLLAPFKVPGVFGPLFPNKKNVAPVIQMRKDPNKSLLKEATPCRKKMADDHLASLFDPFKKQHWPHGASMAIVLLL</sequence>
<dbReference type="PANTHER" id="PTHR46274:SF6">
    <property type="entry name" value="TYR_PHOSPHATASE_2 DOMAIN-CONTAINING PROTEIN"/>
    <property type="match status" value="1"/>
</dbReference>
<organism evidence="1 2">
    <name type="scientific">Hibiscus syriacus</name>
    <name type="common">Rose of Sharon</name>
    <dbReference type="NCBI Taxonomy" id="106335"/>
    <lineage>
        <taxon>Eukaryota</taxon>
        <taxon>Viridiplantae</taxon>
        <taxon>Streptophyta</taxon>
        <taxon>Embryophyta</taxon>
        <taxon>Tracheophyta</taxon>
        <taxon>Spermatophyta</taxon>
        <taxon>Magnoliopsida</taxon>
        <taxon>eudicotyledons</taxon>
        <taxon>Gunneridae</taxon>
        <taxon>Pentapetalae</taxon>
        <taxon>rosids</taxon>
        <taxon>malvids</taxon>
        <taxon>Malvales</taxon>
        <taxon>Malvaceae</taxon>
        <taxon>Malvoideae</taxon>
        <taxon>Hibiscus</taxon>
    </lineage>
</organism>
<reference evidence="1" key="1">
    <citation type="submission" date="2019-09" db="EMBL/GenBank/DDBJ databases">
        <title>Draft genome information of white flower Hibiscus syriacus.</title>
        <authorList>
            <person name="Kim Y.-M."/>
        </authorList>
    </citation>
    <scope>NUCLEOTIDE SEQUENCE [LARGE SCALE GENOMIC DNA]</scope>
    <source>
        <strain evidence="1">YM2019G1</strain>
    </source>
</reference>
<comment type="caution">
    <text evidence="1">The sequence shown here is derived from an EMBL/GenBank/DDBJ whole genome shotgun (WGS) entry which is preliminary data.</text>
</comment>
<gene>
    <name evidence="1" type="ORF">F3Y22_tig00000340pilonHSYRG00343</name>
</gene>
<dbReference type="Proteomes" id="UP000436088">
    <property type="component" value="Unassembled WGS sequence"/>
</dbReference>
<dbReference type="AlphaFoldDB" id="A0A6A3D1E1"/>
<evidence type="ECO:0000313" key="1">
    <source>
        <dbReference type="EMBL" id="KAE8735410.1"/>
    </source>
</evidence>
<evidence type="ECO:0000313" key="2">
    <source>
        <dbReference type="Proteomes" id="UP000436088"/>
    </source>
</evidence>
<protein>
    <submittedName>
        <fullName evidence="1">Leucine-rich repeat family protein / extensin family protein</fullName>
    </submittedName>
</protein>